<dbReference type="PROSITE" id="PS01032">
    <property type="entry name" value="PPM_1"/>
    <property type="match status" value="1"/>
</dbReference>
<dbReference type="Proteomes" id="UP001189429">
    <property type="component" value="Unassembled WGS sequence"/>
</dbReference>
<feature type="region of interest" description="Disordered" evidence="6">
    <location>
        <begin position="1"/>
        <end position="21"/>
    </location>
</feature>
<proteinExistence type="inferred from homology"/>
<comment type="similarity">
    <text evidence="5">Belongs to the PP2C family.</text>
</comment>
<evidence type="ECO:0000256" key="3">
    <source>
        <dbReference type="ARBA" id="ARBA00022801"/>
    </source>
</evidence>
<evidence type="ECO:0000313" key="8">
    <source>
        <dbReference type="EMBL" id="CAK0837216.1"/>
    </source>
</evidence>
<dbReference type="InterPro" id="IPR015655">
    <property type="entry name" value="PP2C"/>
</dbReference>
<feature type="compositionally biased region" description="Basic and acidic residues" evidence="6">
    <location>
        <begin position="91"/>
        <end position="102"/>
    </location>
</feature>
<keyword evidence="9" id="KW-1185">Reference proteome</keyword>
<dbReference type="CDD" id="cd00143">
    <property type="entry name" value="PP2Cc"/>
    <property type="match status" value="1"/>
</dbReference>
<feature type="compositionally biased region" description="Polar residues" evidence="6">
    <location>
        <begin position="11"/>
        <end position="21"/>
    </location>
</feature>
<keyword evidence="4 5" id="KW-0904">Protein phosphatase</keyword>
<dbReference type="Pfam" id="PF00481">
    <property type="entry name" value="PP2C"/>
    <property type="match status" value="1"/>
</dbReference>
<dbReference type="InterPro" id="IPR036457">
    <property type="entry name" value="PPM-type-like_dom_sf"/>
</dbReference>
<feature type="domain" description="PPM-type phosphatase" evidence="7">
    <location>
        <begin position="225"/>
        <end position="374"/>
    </location>
</feature>
<organism evidence="8 9">
    <name type="scientific">Prorocentrum cordatum</name>
    <dbReference type="NCBI Taxonomy" id="2364126"/>
    <lineage>
        <taxon>Eukaryota</taxon>
        <taxon>Sar</taxon>
        <taxon>Alveolata</taxon>
        <taxon>Dinophyceae</taxon>
        <taxon>Prorocentrales</taxon>
        <taxon>Prorocentraceae</taxon>
        <taxon>Prorocentrum</taxon>
    </lineage>
</organism>
<evidence type="ECO:0000313" key="9">
    <source>
        <dbReference type="Proteomes" id="UP001189429"/>
    </source>
</evidence>
<sequence length="374" mass="40967">MSKVGHCMGSRSVQSSSTTVPALTWSSTSLGAWIYRVGQSRGTQRDVHERAAGASEEAVVSEEDRSLMMQLTQSQILDRGWAGSRQYGPEDGTRHGDYRDDDPLNVITQERRDSSTSEVTANAANLLDEALHGEAGHNEAFCDEALRDEAFPEEAHRNEAHSPMKHGLVKHNPAEHSTDFVKNSDLGGRKYSIGSETDQQGKLARSFSDKSVKLQGGEFQPGTEGIGYACKKGLKPEAPNQDSFFIMKVDDQYSLYGVFDGHGSKGHDVSNFVKDNLPKILFSQDGLDTDPKSVLLKTFAKTQYLIEKATALKQIDATRSGTTCSVVLHSHKDNVLHIAHVGDSRVVLGKMDKKGKIKAIDLTVDHKPDMPEEA</sequence>
<evidence type="ECO:0000256" key="2">
    <source>
        <dbReference type="ARBA" id="ARBA00022723"/>
    </source>
</evidence>
<comment type="caution">
    <text evidence="8">The sequence shown here is derived from an EMBL/GenBank/DDBJ whole genome shotgun (WGS) entry which is preliminary data.</text>
</comment>
<evidence type="ECO:0000256" key="4">
    <source>
        <dbReference type="ARBA" id="ARBA00022912"/>
    </source>
</evidence>
<feature type="region of interest" description="Disordered" evidence="6">
    <location>
        <begin position="80"/>
        <end position="104"/>
    </location>
</feature>
<dbReference type="SUPFAM" id="SSF81606">
    <property type="entry name" value="PP2C-like"/>
    <property type="match status" value="1"/>
</dbReference>
<protein>
    <recommendedName>
        <fullName evidence="7">PPM-type phosphatase domain-containing protein</fullName>
    </recommendedName>
</protein>
<reference evidence="8" key="1">
    <citation type="submission" date="2023-10" db="EMBL/GenBank/DDBJ databases">
        <authorList>
            <person name="Chen Y."/>
            <person name="Shah S."/>
            <person name="Dougan E. K."/>
            <person name="Thang M."/>
            <person name="Chan C."/>
        </authorList>
    </citation>
    <scope>NUCLEOTIDE SEQUENCE [LARGE SCALE GENOMIC DNA]</scope>
</reference>
<keyword evidence="3 5" id="KW-0378">Hydrolase</keyword>
<dbReference type="SMART" id="SM00332">
    <property type="entry name" value="PP2Cc"/>
    <property type="match status" value="1"/>
</dbReference>
<dbReference type="PANTHER" id="PTHR47992">
    <property type="entry name" value="PROTEIN PHOSPHATASE"/>
    <property type="match status" value="1"/>
</dbReference>
<dbReference type="Gene3D" id="3.60.40.10">
    <property type="entry name" value="PPM-type phosphatase domain"/>
    <property type="match status" value="1"/>
</dbReference>
<gene>
    <name evidence="8" type="ORF">PCOR1329_LOCUS33477</name>
</gene>
<evidence type="ECO:0000256" key="5">
    <source>
        <dbReference type="RuleBase" id="RU003465"/>
    </source>
</evidence>
<dbReference type="InterPro" id="IPR000222">
    <property type="entry name" value="PP2C_BS"/>
</dbReference>
<name>A0ABN9SXE5_9DINO</name>
<accession>A0ABN9SXE5</accession>
<dbReference type="EMBL" id="CAUYUJ010014113">
    <property type="protein sequence ID" value="CAK0837216.1"/>
    <property type="molecule type" value="Genomic_DNA"/>
</dbReference>
<dbReference type="InterPro" id="IPR001932">
    <property type="entry name" value="PPM-type_phosphatase-like_dom"/>
</dbReference>
<evidence type="ECO:0000256" key="1">
    <source>
        <dbReference type="ARBA" id="ARBA00004170"/>
    </source>
</evidence>
<keyword evidence="2" id="KW-0479">Metal-binding</keyword>
<comment type="subcellular location">
    <subcellularLocation>
        <location evidence="1">Membrane</location>
        <topology evidence="1">Peripheral membrane protein</topology>
    </subcellularLocation>
</comment>
<dbReference type="PROSITE" id="PS51746">
    <property type="entry name" value="PPM_2"/>
    <property type="match status" value="1"/>
</dbReference>
<evidence type="ECO:0000259" key="7">
    <source>
        <dbReference type="PROSITE" id="PS51746"/>
    </source>
</evidence>
<evidence type="ECO:0000256" key="6">
    <source>
        <dbReference type="SAM" id="MobiDB-lite"/>
    </source>
</evidence>